<accession>A0A7H9CJL0</accession>
<protein>
    <submittedName>
        <fullName evidence="1">Flagellar FlgK/FlgL chaperone FlgN</fullName>
    </submittedName>
</protein>
<evidence type="ECO:0000313" key="2">
    <source>
        <dbReference type="Proteomes" id="UP000509414"/>
    </source>
</evidence>
<proteinExistence type="predicted"/>
<organism evidence="1 2">
    <name type="scientific">Candidatus Campylobacter infans</name>
    <dbReference type="NCBI Taxonomy" id="2561898"/>
    <lineage>
        <taxon>Bacteria</taxon>
        <taxon>Pseudomonadati</taxon>
        <taxon>Campylobacterota</taxon>
        <taxon>Epsilonproteobacteria</taxon>
        <taxon>Campylobacterales</taxon>
        <taxon>Campylobacteraceae</taxon>
        <taxon>Campylobacter</taxon>
    </lineage>
</organism>
<keyword evidence="1" id="KW-0282">Flagellum</keyword>
<dbReference type="KEGG" id="cinf:CINF_0414"/>
<dbReference type="InterPro" id="IPR036679">
    <property type="entry name" value="FlgN-like_sf"/>
</dbReference>
<keyword evidence="1" id="KW-0966">Cell projection</keyword>
<evidence type="ECO:0000313" key="1">
    <source>
        <dbReference type="EMBL" id="QLI04949.1"/>
    </source>
</evidence>
<dbReference type="Proteomes" id="UP000509414">
    <property type="component" value="Chromosome"/>
</dbReference>
<name>A0A7H9CJL0_9BACT</name>
<keyword evidence="1" id="KW-0969">Cilium</keyword>
<dbReference type="SUPFAM" id="SSF140566">
    <property type="entry name" value="FlgN-like"/>
    <property type="match status" value="1"/>
</dbReference>
<dbReference type="AlphaFoldDB" id="A0A7H9CJL0"/>
<sequence>MIDKYLNDCILTLRKIIDITNQDIENIKKAKHDEVGPHSEQKTKLLSEFENIKKDLDAQLLELATNNPNQNLSDLLSQDSKDSLQKLRATLIELKSVNFEYAKNLVVVKEFFDSLLGKMLGKSINSLYAAKSKTPLNQESEEIFKARV</sequence>
<keyword evidence="2" id="KW-1185">Reference proteome</keyword>
<dbReference type="EMBL" id="CP049075">
    <property type="protein sequence ID" value="QLI04949.1"/>
    <property type="molecule type" value="Genomic_DNA"/>
</dbReference>
<dbReference type="RefSeq" id="WP_178696571.1">
    <property type="nucleotide sequence ID" value="NZ_CP049075.1"/>
</dbReference>
<dbReference type="GO" id="GO:0044780">
    <property type="term" value="P:bacterial-type flagellum assembly"/>
    <property type="evidence" value="ECO:0007669"/>
    <property type="project" value="InterPro"/>
</dbReference>
<reference evidence="1 2" key="1">
    <citation type="submission" date="2020-02" db="EMBL/GenBank/DDBJ databases">
        <title>Complete genome sequence of the novel Campylobacter species Candidatus Campylobacter infans.</title>
        <authorList>
            <person name="Duim B."/>
            <person name="Zomer A."/>
            <person name="van der Graaf L."/>
            <person name="Wagenaar J."/>
        </authorList>
    </citation>
    <scope>NUCLEOTIDE SEQUENCE [LARGE SCALE GENOMIC DNA]</scope>
    <source>
        <strain evidence="1 2">19S00001</strain>
    </source>
</reference>
<gene>
    <name evidence="1" type="primary">flgN</name>
    <name evidence="1" type="ORF">CINF_0414</name>
</gene>